<gene>
    <name evidence="1" type="primary">hrpB</name>
    <name evidence="1" type="ORF">ACI1P1_17320</name>
</gene>
<evidence type="ECO:0000313" key="2">
    <source>
        <dbReference type="Proteomes" id="UP001631969"/>
    </source>
</evidence>
<sequence>MVSGRENAGLPVDEALPSLKDALRDGCGAVLVAPPGAGKTTRVPLALLEETWAVGKRILMLEPRRLAARSAARYMAASLGEPVGQTVGYRVRMDTRVGSKTRIEVITEGVLTRMLQEDPELSGVAAVLFDEFHERSLHADLGLALCLQAQELLRDDLRLVVMSATLEAEPVAALMGEAPVVVSAGRAYPVETRYLPKRPEGRLEDRTAAAVVTALRENQGDILVFLPGAGEIRRTEERLSAQLAGGAAGPVRVLPLHGTLPQEAQDLALAPAQPGTRKVVLATSIAETSLTVDGVRVVVDAGLSRVPRFSPRTGMTRLDTVPVSVASADQRRGRAGRQGPGVCYRLWPEQDQGQLPARTTPEILEADLAPLCLDLAAWGAAPEELRWLDAPPAAALAQARALLQRLGALGADGTVTPHGRAMAGLGLHPRLAHMALKARELGLQGLGCELAALLGERDVLRAAEGAAPNADLRLRVEALRNAGGEAHSLGLRADPAALARVRAEASWWARELGGAQADTGRRPAASPAAGSSEGSPVADSPAGSAAAGSPTLATAPLPALSSSGADLAYCGLLLAFAYPDRIGQQRSRGRYLLSNGRGAVMAADQHLAGIPYLVAAELDDQGADSRIYLAAPVELAHLETYLHEGLEEEEAVEWEDAAQAVRAKKRLRLGSLILKEKQLQNPPAPLVTRALLAAVAKDGLEALPWTKASRQLLQRLRFMQLADPSWPDVAEETLLAALPDWLGPYAEGMRSKQDLTRVNLGEALTGLLDWSRRQELDRHAPTHLQVPSGSRIPVDYSDPGQPFIAVRLQELFGLTETPRIGGGRVPVVIHLLSPAQRPVQVTRDLAGFWRETYFDVKKDLKGRYPKHYWPDNPLEAIPTNRVRPKPQG</sequence>
<keyword evidence="2" id="KW-1185">Reference proteome</keyword>
<keyword evidence="1" id="KW-0547">Nucleotide-binding</keyword>
<name>A0ACC7P284_9BACL</name>
<protein>
    <submittedName>
        <fullName evidence="1">ATP-dependent helicase HrpB</fullName>
        <ecNumber evidence="1">3.6.4.13</ecNumber>
    </submittedName>
</protein>
<reference evidence="1" key="1">
    <citation type="submission" date="2024-12" db="EMBL/GenBank/DDBJ databases">
        <authorList>
            <person name="Wu N."/>
        </authorList>
    </citation>
    <scope>NUCLEOTIDE SEQUENCE</scope>
    <source>
        <strain evidence="1">P15</strain>
    </source>
</reference>
<proteinExistence type="predicted"/>
<keyword evidence="1" id="KW-0378">Hydrolase</keyword>
<dbReference type="Proteomes" id="UP001631969">
    <property type="component" value="Unassembled WGS sequence"/>
</dbReference>
<organism evidence="1 2">
    <name type="scientific">Paenibacillus mesotrionivorans</name>
    <dbReference type="NCBI Taxonomy" id="3160968"/>
    <lineage>
        <taxon>Bacteria</taxon>
        <taxon>Bacillati</taxon>
        <taxon>Bacillota</taxon>
        <taxon>Bacilli</taxon>
        <taxon>Bacillales</taxon>
        <taxon>Paenibacillaceae</taxon>
        <taxon>Paenibacillus</taxon>
    </lineage>
</organism>
<dbReference type="EC" id="3.6.4.13" evidence="1"/>
<comment type="caution">
    <text evidence="1">The sequence shown here is derived from an EMBL/GenBank/DDBJ whole genome shotgun (WGS) entry which is preliminary data.</text>
</comment>
<dbReference type="EMBL" id="JBJURJ010000011">
    <property type="protein sequence ID" value="MFM9330061.1"/>
    <property type="molecule type" value="Genomic_DNA"/>
</dbReference>
<keyword evidence="1" id="KW-0067">ATP-binding</keyword>
<evidence type="ECO:0000313" key="1">
    <source>
        <dbReference type="EMBL" id="MFM9330061.1"/>
    </source>
</evidence>
<accession>A0ACC7P284</accession>
<keyword evidence="1" id="KW-0347">Helicase</keyword>